<comment type="caution">
    <text evidence="5">The sequence shown here is derived from an EMBL/GenBank/DDBJ whole genome shotgun (WGS) entry which is preliminary data.</text>
</comment>
<proteinExistence type="inferred from homology"/>
<dbReference type="Pfam" id="PF00246">
    <property type="entry name" value="Peptidase_M14"/>
    <property type="match status" value="1"/>
</dbReference>
<dbReference type="InterPro" id="IPR050821">
    <property type="entry name" value="Cytosolic_carboxypeptidase"/>
</dbReference>
<dbReference type="EMBL" id="JABWMH010000003">
    <property type="protein sequence ID" value="NVD28432.1"/>
    <property type="molecule type" value="Genomic_DNA"/>
</dbReference>
<dbReference type="Gene3D" id="3.40.630.10">
    <property type="entry name" value="Zn peptidases"/>
    <property type="match status" value="1"/>
</dbReference>
<accession>A0ABX2N422</accession>
<dbReference type="PROSITE" id="PS51257">
    <property type="entry name" value="PROKAR_LIPOPROTEIN"/>
    <property type="match status" value="1"/>
</dbReference>
<feature type="signal peptide" evidence="3">
    <location>
        <begin position="1"/>
        <end position="17"/>
    </location>
</feature>
<dbReference type="PANTHER" id="PTHR12756">
    <property type="entry name" value="CYTOSOLIC CARBOXYPEPTIDASE"/>
    <property type="match status" value="1"/>
</dbReference>
<evidence type="ECO:0000259" key="4">
    <source>
        <dbReference type="PROSITE" id="PS52035"/>
    </source>
</evidence>
<feature type="domain" description="Peptidase M14" evidence="4">
    <location>
        <begin position="157"/>
        <end position="401"/>
    </location>
</feature>
<evidence type="ECO:0000313" key="5">
    <source>
        <dbReference type="EMBL" id="NVD28432.1"/>
    </source>
</evidence>
<evidence type="ECO:0000313" key="6">
    <source>
        <dbReference type="Proteomes" id="UP000652427"/>
    </source>
</evidence>
<dbReference type="CDD" id="cd06237">
    <property type="entry name" value="M14_Nna1-like"/>
    <property type="match status" value="1"/>
</dbReference>
<evidence type="ECO:0000256" key="2">
    <source>
        <dbReference type="PROSITE-ProRule" id="PRU01379"/>
    </source>
</evidence>
<protein>
    <submittedName>
        <fullName evidence="5">Succinylglutamate desuccinylase/aspartoacylase family protein</fullName>
    </submittedName>
</protein>
<evidence type="ECO:0000256" key="1">
    <source>
        <dbReference type="ARBA" id="ARBA00001947"/>
    </source>
</evidence>
<evidence type="ECO:0000256" key="3">
    <source>
        <dbReference type="SAM" id="SignalP"/>
    </source>
</evidence>
<organism evidence="5 6">
    <name type="scientific">Parasphingorhabdus flavimaris</name>
    <dbReference type="NCBI Taxonomy" id="266812"/>
    <lineage>
        <taxon>Bacteria</taxon>
        <taxon>Pseudomonadati</taxon>
        <taxon>Pseudomonadota</taxon>
        <taxon>Alphaproteobacteria</taxon>
        <taxon>Sphingomonadales</taxon>
        <taxon>Sphingomonadaceae</taxon>
        <taxon>Parasphingorhabdus</taxon>
    </lineage>
</organism>
<dbReference type="PROSITE" id="PS52035">
    <property type="entry name" value="PEPTIDASE_M14"/>
    <property type="match status" value="1"/>
</dbReference>
<comment type="similarity">
    <text evidence="2">Belongs to the peptidase M14 family.</text>
</comment>
<feature type="chain" id="PRO_5046404116" evidence="3">
    <location>
        <begin position="18"/>
        <end position="405"/>
    </location>
</feature>
<dbReference type="PANTHER" id="PTHR12756:SF11">
    <property type="entry name" value="CYTOSOLIC CARBOXYPEPTIDASE 1"/>
    <property type="match status" value="1"/>
</dbReference>
<comment type="cofactor">
    <cofactor evidence="1">
        <name>Zn(2+)</name>
        <dbReference type="ChEBI" id="CHEBI:29105"/>
    </cofactor>
</comment>
<dbReference type="Proteomes" id="UP000652427">
    <property type="component" value="Unassembled WGS sequence"/>
</dbReference>
<dbReference type="InterPro" id="IPR000834">
    <property type="entry name" value="Peptidase_M14"/>
</dbReference>
<sequence length="405" mass="45340">MSLKNHLWLLCVPPLLAGCARTVETQSARPAPTAIMATACSTPDVTLDTEFLTGNIASCEPLGDTELSISIEPEDAPPINCSAWYAFRLTPQKAETVTVNLTYEHCGHRYWPKSSSDGITWTDLPQDAVEVYEVDGVRQARITLALADQPLFIAGQEIISSVSYRQWIDRTAASPFVETWSLGQSAEGRDIPALTIKSPASKPREQIVLVGRQHPPEVTGALAMMPFVETLLSDEPLARRFRERFETIVVPMLNPDGVDRGYWRHNSGSTDLNRDWGPFVQPETRLMDALLGKIETDRGRQLRLFVDFHSTQNDIFYTIPDESPTNPPLFLKSWLDRLQARMPDYKVNRDANHNLGQANSKNHVYKTYGAPTVTFEIGDETDRQLIIRLARESAIAMMESLLNDG</sequence>
<dbReference type="SMART" id="SM00631">
    <property type="entry name" value="Zn_pept"/>
    <property type="match status" value="1"/>
</dbReference>
<dbReference type="SUPFAM" id="SSF53187">
    <property type="entry name" value="Zn-dependent exopeptidases"/>
    <property type="match status" value="1"/>
</dbReference>
<feature type="active site" description="Proton donor/acceptor" evidence="2">
    <location>
        <position position="376"/>
    </location>
</feature>
<dbReference type="RefSeq" id="WP_176279880.1">
    <property type="nucleotide sequence ID" value="NZ_JABWMH010000003.1"/>
</dbReference>
<gene>
    <name evidence="5" type="ORF">HUO14_11015</name>
</gene>
<name>A0ABX2N422_9SPHN</name>
<keyword evidence="3" id="KW-0732">Signal</keyword>
<reference evidence="5 6" key="1">
    <citation type="submission" date="2020-06" db="EMBL/GenBank/DDBJ databases">
        <authorList>
            <person name="Kim S.-J."/>
            <person name="Park S.-J."/>
        </authorList>
    </citation>
    <scope>NUCLEOTIDE SEQUENCE [LARGE SCALE GENOMIC DNA]</scope>
    <source>
        <strain evidence="5 6">SW-151</strain>
    </source>
</reference>
<keyword evidence="6" id="KW-1185">Reference proteome</keyword>